<gene>
    <name evidence="1" type="ORF">SAMN05216218_12114</name>
</gene>
<organism evidence="1 2">
    <name type="scientific">Halorientalis regularis</name>
    <dbReference type="NCBI Taxonomy" id="660518"/>
    <lineage>
        <taxon>Archaea</taxon>
        <taxon>Methanobacteriati</taxon>
        <taxon>Methanobacteriota</taxon>
        <taxon>Stenosarchaea group</taxon>
        <taxon>Halobacteria</taxon>
        <taxon>Halobacteriales</taxon>
        <taxon>Haloarculaceae</taxon>
        <taxon>Halorientalis</taxon>
    </lineage>
</organism>
<dbReference type="EMBL" id="FNBK01000021">
    <property type="protein sequence ID" value="SDG27882.1"/>
    <property type="molecule type" value="Genomic_DNA"/>
</dbReference>
<dbReference type="Proteomes" id="UP000199076">
    <property type="component" value="Unassembled WGS sequence"/>
</dbReference>
<evidence type="ECO:0000313" key="2">
    <source>
        <dbReference type="Proteomes" id="UP000199076"/>
    </source>
</evidence>
<sequence length="43" mass="4958">MIRCTCCGEDMNYNDETTRITEYACRQCHNVEIVRKKSGRSAA</sequence>
<dbReference type="AlphaFoldDB" id="A0A1G7SYE5"/>
<reference evidence="2" key="1">
    <citation type="submission" date="2016-10" db="EMBL/GenBank/DDBJ databases">
        <authorList>
            <person name="Varghese N."/>
            <person name="Submissions S."/>
        </authorList>
    </citation>
    <scope>NUCLEOTIDE SEQUENCE [LARGE SCALE GENOMIC DNA]</scope>
    <source>
        <strain evidence="2">IBRC-M 10760</strain>
    </source>
</reference>
<name>A0A1G7SYE5_9EURY</name>
<evidence type="ECO:0000313" key="1">
    <source>
        <dbReference type="EMBL" id="SDG27882.1"/>
    </source>
</evidence>
<accession>A0A1G7SYE5</accession>
<proteinExistence type="predicted"/>
<dbReference type="RefSeq" id="WP_281187072.1">
    <property type="nucleotide sequence ID" value="NZ_FNBK01000021.1"/>
</dbReference>
<keyword evidence="2" id="KW-1185">Reference proteome</keyword>
<protein>
    <submittedName>
        <fullName evidence="1">Uncharacterized protein</fullName>
    </submittedName>
</protein>